<keyword evidence="1" id="KW-0378">Hydrolase</keyword>
<gene>
    <name evidence="1" type="ORF">CSW57_09350</name>
</gene>
<dbReference type="InterPro" id="IPR029058">
    <property type="entry name" value="AB_hydrolase_fold"/>
</dbReference>
<comment type="caution">
    <text evidence="1">The sequence shown here is derived from an EMBL/GenBank/DDBJ whole genome shotgun (WGS) entry which is preliminary data.</text>
</comment>
<dbReference type="PIRSF" id="PIRSF029171">
    <property type="entry name" value="Esterase_LipA"/>
    <property type="match status" value="1"/>
</dbReference>
<evidence type="ECO:0000313" key="2">
    <source>
        <dbReference type="Proteomes" id="UP000225108"/>
    </source>
</evidence>
<dbReference type="InterPro" id="IPR005152">
    <property type="entry name" value="Lipase_secreted"/>
</dbReference>
<dbReference type="AlphaFoldDB" id="A0A2G3PL18"/>
<proteinExistence type="predicted"/>
<reference evidence="1 2" key="1">
    <citation type="submission" date="2017-10" db="EMBL/GenBank/DDBJ databases">
        <title>The draft genome sequence of Williamsia sp. BULT 1.1 isolated from the semi-arid grassland soils from South Africa.</title>
        <authorList>
            <person name="Kabwe M.H."/>
            <person name="Govender N."/>
            <person name="Mutseka Lunga P."/>
            <person name="Vikram S."/>
            <person name="Makhalanyane T.P."/>
        </authorList>
    </citation>
    <scope>NUCLEOTIDE SEQUENCE [LARGE SCALE GENOMIC DNA]</scope>
    <source>
        <strain evidence="1 2">BULT 1.1</strain>
    </source>
</reference>
<accession>A0A2G3PL18</accession>
<name>A0A2G3PL18_WILMA</name>
<organism evidence="1 2">
    <name type="scientific">Williamsia marianensis</name>
    <dbReference type="NCBI Taxonomy" id="85044"/>
    <lineage>
        <taxon>Bacteria</taxon>
        <taxon>Bacillati</taxon>
        <taxon>Actinomycetota</taxon>
        <taxon>Actinomycetes</taxon>
        <taxon>Mycobacteriales</taxon>
        <taxon>Nocardiaceae</taxon>
        <taxon>Williamsia</taxon>
    </lineage>
</organism>
<dbReference type="EMBL" id="PEBD01000008">
    <property type="protein sequence ID" value="PHV66518.1"/>
    <property type="molecule type" value="Genomic_DNA"/>
</dbReference>
<protein>
    <submittedName>
        <fullName evidence="1">Alpha/beta hydrolase</fullName>
    </submittedName>
</protein>
<sequence>MSENIAALHRRKSAPTRWSAIAAMAVVTLAVVSCSSGADEGADSDKEPVKAGRVLSAAVVGGPVALRDAAQTKLITYSSEDASGNAIVVSGTVAVPRTPAPDGGYPVISWAHGTTGVADACAPSAAFDGGPTQAYLTEVDAALNDWLSKGFAVVRTDYEGLGTPGVHPYVNADSEVNALTDIVRAAHELDQSIGTDWYAVGHSQGGQAALFAAADAPERAPELDLRAAAAIAPGSGLDRLPAYFKSGLPGIAAAQSFLPLILLGAQAADPSIRPEDLLTDQARPLLDSARTGCLDDIRRVPPVVDGQVFRADADLGPLTDYMAKQEPATVKVVVPTMIAQSSTDAVVPKSGTDVLVDTLCARGNQIDYRLYEGADHRQTIGASLGDIQSFVSAVETGAPATDGC</sequence>
<dbReference type="SUPFAM" id="SSF53474">
    <property type="entry name" value="alpha/beta-Hydrolases"/>
    <property type="match status" value="1"/>
</dbReference>
<dbReference type="Proteomes" id="UP000225108">
    <property type="component" value="Unassembled WGS sequence"/>
</dbReference>
<dbReference type="Gene3D" id="3.40.50.1820">
    <property type="entry name" value="alpha/beta hydrolase"/>
    <property type="match status" value="2"/>
</dbReference>
<dbReference type="PANTHER" id="PTHR34853:SF1">
    <property type="entry name" value="LIPASE 5"/>
    <property type="match status" value="1"/>
</dbReference>
<evidence type="ECO:0000313" key="1">
    <source>
        <dbReference type="EMBL" id="PHV66518.1"/>
    </source>
</evidence>
<dbReference type="GO" id="GO:0004806">
    <property type="term" value="F:triacylglycerol lipase activity"/>
    <property type="evidence" value="ECO:0007669"/>
    <property type="project" value="InterPro"/>
</dbReference>
<dbReference type="PANTHER" id="PTHR34853">
    <property type="match status" value="1"/>
</dbReference>
<dbReference type="Pfam" id="PF03583">
    <property type="entry name" value="LIP"/>
    <property type="match status" value="1"/>
</dbReference>
<dbReference type="GO" id="GO:0016042">
    <property type="term" value="P:lipid catabolic process"/>
    <property type="evidence" value="ECO:0007669"/>
    <property type="project" value="InterPro"/>
</dbReference>